<evidence type="ECO:0000259" key="3">
    <source>
        <dbReference type="Pfam" id="PF02397"/>
    </source>
</evidence>
<dbReference type="GO" id="GO:0016780">
    <property type="term" value="F:phosphotransferase activity, for other substituted phosphate groups"/>
    <property type="evidence" value="ECO:0007669"/>
    <property type="project" value="TreeGrafter"/>
</dbReference>
<organism evidence="4 5">
    <name type="scientific">Chryseobacterium aquifrigidense</name>
    <dbReference type="NCBI Taxonomy" id="558021"/>
    <lineage>
        <taxon>Bacteria</taxon>
        <taxon>Pseudomonadati</taxon>
        <taxon>Bacteroidota</taxon>
        <taxon>Flavobacteriia</taxon>
        <taxon>Flavobacteriales</taxon>
        <taxon>Weeksellaceae</taxon>
        <taxon>Chryseobacterium group</taxon>
        <taxon>Chryseobacterium</taxon>
    </lineage>
</organism>
<keyword evidence="5" id="KW-1185">Reference proteome</keyword>
<keyword evidence="2" id="KW-0812">Transmembrane</keyword>
<dbReference type="AlphaFoldDB" id="A0A543EMU6"/>
<keyword evidence="4" id="KW-0808">Transferase</keyword>
<name>A0A543EMU6_9FLAO</name>
<dbReference type="RefSeq" id="WP_142017745.1">
    <property type="nucleotide sequence ID" value="NZ_VFPD01000001.1"/>
</dbReference>
<proteinExistence type="inferred from homology"/>
<evidence type="ECO:0000256" key="1">
    <source>
        <dbReference type="ARBA" id="ARBA00006464"/>
    </source>
</evidence>
<evidence type="ECO:0000256" key="2">
    <source>
        <dbReference type="SAM" id="Phobius"/>
    </source>
</evidence>
<evidence type="ECO:0000313" key="4">
    <source>
        <dbReference type="EMBL" id="TQM22849.1"/>
    </source>
</evidence>
<keyword evidence="2" id="KW-0472">Membrane</keyword>
<accession>A0A543EMU6</accession>
<dbReference type="PANTHER" id="PTHR30576">
    <property type="entry name" value="COLANIC BIOSYNTHESIS UDP-GLUCOSE LIPID CARRIER TRANSFERASE"/>
    <property type="match status" value="1"/>
</dbReference>
<feature type="transmembrane region" description="Helical" evidence="2">
    <location>
        <begin position="12"/>
        <end position="36"/>
    </location>
</feature>
<dbReference type="PANTHER" id="PTHR30576:SF8">
    <property type="entry name" value="UNDECAPRENYL-PHOSPHATE GALACTOSE PHOSPHOTRANSFERASE"/>
    <property type="match status" value="1"/>
</dbReference>
<comment type="caution">
    <text evidence="4">The sequence shown here is derived from an EMBL/GenBank/DDBJ whole genome shotgun (WGS) entry which is preliminary data.</text>
</comment>
<dbReference type="Proteomes" id="UP000316437">
    <property type="component" value="Unassembled WGS sequence"/>
</dbReference>
<reference evidence="4 5" key="1">
    <citation type="submission" date="2019-06" db="EMBL/GenBank/DDBJ databases">
        <title>Sorghum-associated microbial communities from plants grown in Nebraska, USA.</title>
        <authorList>
            <person name="Schachtman D."/>
        </authorList>
    </citation>
    <scope>NUCLEOTIDE SEQUENCE [LARGE SCALE GENOMIC DNA]</scope>
    <source>
        <strain evidence="4 5">110</strain>
    </source>
</reference>
<feature type="domain" description="Bacterial sugar transferase" evidence="3">
    <location>
        <begin position="7"/>
        <end position="181"/>
    </location>
</feature>
<dbReference type="EMBL" id="VFPD01000001">
    <property type="protein sequence ID" value="TQM22849.1"/>
    <property type="molecule type" value="Genomic_DNA"/>
</dbReference>
<keyword evidence="2" id="KW-1133">Transmembrane helix</keyword>
<protein>
    <submittedName>
        <fullName evidence="4">Lipopolysaccharide/colanic/teichoic acid biosynthesis glycosyltransferase</fullName>
    </submittedName>
</protein>
<sequence>MYRVFVKRVFDFILALTGLLIISPVFIVFFIALAIANEGKPFFLQRRPGKNGKIFTIIKFKTMNDKKDSEGNLLSDAERLTAVGSFVRKTSIDEIPQLINVLIGDMALIGPRPLLVQYLPLYDEHQARRHEVRPGITGWAQINGRNAISWEEKFNLDVWYVDHVSLMLDLKIIFLTIKKVFIREGISADGHVTIEPFKGKKK</sequence>
<gene>
    <name evidence="4" type="ORF">FB551_2570</name>
</gene>
<comment type="similarity">
    <text evidence="1">Belongs to the bacterial sugar transferase family.</text>
</comment>
<dbReference type="Pfam" id="PF02397">
    <property type="entry name" value="Bac_transf"/>
    <property type="match status" value="1"/>
</dbReference>
<evidence type="ECO:0000313" key="5">
    <source>
        <dbReference type="Proteomes" id="UP000316437"/>
    </source>
</evidence>
<dbReference type="InterPro" id="IPR003362">
    <property type="entry name" value="Bact_transf"/>
</dbReference>